<organism evidence="7 8">
    <name type="scientific">Evtepia gabavorous</name>
    <dbReference type="NCBI Taxonomy" id="2211183"/>
    <lineage>
        <taxon>Bacteria</taxon>
        <taxon>Bacillati</taxon>
        <taxon>Bacillota</taxon>
        <taxon>Clostridia</taxon>
        <taxon>Eubacteriales</taxon>
        <taxon>Evtepia</taxon>
    </lineage>
</organism>
<keyword evidence="8" id="KW-1185">Reference proteome</keyword>
<comment type="catalytic activity">
    <reaction evidence="3 4">
        <text>holo-[ACP] + malonyl-CoA = malonyl-[ACP] + CoA</text>
        <dbReference type="Rhea" id="RHEA:41792"/>
        <dbReference type="Rhea" id="RHEA-COMP:9623"/>
        <dbReference type="Rhea" id="RHEA-COMP:9685"/>
        <dbReference type="ChEBI" id="CHEBI:57287"/>
        <dbReference type="ChEBI" id="CHEBI:57384"/>
        <dbReference type="ChEBI" id="CHEBI:64479"/>
        <dbReference type="ChEBI" id="CHEBI:78449"/>
        <dbReference type="EC" id="2.3.1.39"/>
    </reaction>
</comment>
<evidence type="ECO:0000256" key="4">
    <source>
        <dbReference type="PIRNR" id="PIRNR000446"/>
    </source>
</evidence>
<dbReference type="PANTHER" id="PTHR42681:SF1">
    <property type="entry name" value="MALONYL-COA-ACYL CARRIER PROTEIN TRANSACYLASE, MITOCHONDRIAL"/>
    <property type="match status" value="1"/>
</dbReference>
<feature type="active site" evidence="5">
    <location>
        <position position="90"/>
    </location>
</feature>
<evidence type="ECO:0000313" key="7">
    <source>
        <dbReference type="EMBL" id="RFT06239.1"/>
    </source>
</evidence>
<dbReference type="EC" id="2.3.1.39" evidence="4"/>
<dbReference type="Pfam" id="PF00698">
    <property type="entry name" value="Acyl_transf_1"/>
    <property type="match status" value="1"/>
</dbReference>
<dbReference type="OrthoDB" id="9805460at2"/>
<evidence type="ECO:0000256" key="5">
    <source>
        <dbReference type="PIRSR" id="PIRSR000446-1"/>
    </source>
</evidence>
<evidence type="ECO:0000313" key="8">
    <source>
        <dbReference type="Proteomes" id="UP000260649"/>
    </source>
</evidence>
<dbReference type="GO" id="GO:0006633">
    <property type="term" value="P:fatty acid biosynthetic process"/>
    <property type="evidence" value="ECO:0007669"/>
    <property type="project" value="TreeGrafter"/>
</dbReference>
<dbReference type="PIRSF" id="PIRSF000446">
    <property type="entry name" value="Mct"/>
    <property type="match status" value="1"/>
</dbReference>
<dbReference type="SMART" id="SM00827">
    <property type="entry name" value="PKS_AT"/>
    <property type="match status" value="1"/>
</dbReference>
<dbReference type="InterPro" id="IPR001227">
    <property type="entry name" value="Ac_transferase_dom_sf"/>
</dbReference>
<dbReference type="Proteomes" id="UP000260649">
    <property type="component" value="Unassembled WGS sequence"/>
</dbReference>
<keyword evidence="2 4" id="KW-0012">Acyltransferase</keyword>
<gene>
    <name evidence="7" type="ORF">DV520_08485</name>
</gene>
<evidence type="ECO:0000259" key="6">
    <source>
        <dbReference type="SMART" id="SM00827"/>
    </source>
</evidence>
<dbReference type="InterPro" id="IPR016035">
    <property type="entry name" value="Acyl_Trfase/lysoPLipase"/>
</dbReference>
<dbReference type="GO" id="GO:0005829">
    <property type="term" value="C:cytosol"/>
    <property type="evidence" value="ECO:0007669"/>
    <property type="project" value="TreeGrafter"/>
</dbReference>
<comment type="caution">
    <text evidence="7">The sequence shown here is derived from an EMBL/GenBank/DDBJ whole genome shotgun (WGS) entry which is preliminary data.</text>
</comment>
<dbReference type="EMBL" id="QQRQ01000014">
    <property type="protein sequence ID" value="RFT06239.1"/>
    <property type="molecule type" value="Genomic_DNA"/>
</dbReference>
<protein>
    <recommendedName>
        <fullName evidence="4">Malonyl CoA-acyl carrier protein transacylase</fullName>
        <ecNumber evidence="4">2.3.1.39</ecNumber>
    </recommendedName>
</protein>
<name>A0A3E2B2J7_9FIRM</name>
<dbReference type="RefSeq" id="WP_117142442.1">
    <property type="nucleotide sequence ID" value="NZ_CAKXKJ010000007.1"/>
</dbReference>
<evidence type="ECO:0000256" key="1">
    <source>
        <dbReference type="ARBA" id="ARBA00022679"/>
    </source>
</evidence>
<keyword evidence="1 4" id="KW-0808">Transferase</keyword>
<feature type="active site" evidence="5">
    <location>
        <position position="195"/>
    </location>
</feature>
<dbReference type="AlphaFoldDB" id="A0A3E2B2J7"/>
<dbReference type="InterPro" id="IPR014043">
    <property type="entry name" value="Acyl_transferase_dom"/>
</dbReference>
<dbReference type="Gene3D" id="3.30.70.250">
    <property type="entry name" value="Malonyl-CoA ACP transacylase, ACP-binding"/>
    <property type="match status" value="1"/>
</dbReference>
<reference evidence="7 8" key="1">
    <citation type="submission" date="2018-07" db="EMBL/GenBank/DDBJ databases">
        <title>GABA Modulating Bacteria of the Human Gut Microbiota.</title>
        <authorList>
            <person name="Strandwitz P."/>
            <person name="Kim K.H."/>
            <person name="Terekhova D."/>
            <person name="Liu J.K."/>
            <person name="Sharma A."/>
            <person name="Levering J."/>
            <person name="Mcdonald D."/>
            <person name="Dietrich D."/>
            <person name="Ramadhar T.R."/>
            <person name="Lekbua A."/>
            <person name="Mroue N."/>
            <person name="Liston C."/>
            <person name="Stewart E.J."/>
            <person name="Dubin M.J."/>
            <person name="Zengler K."/>
            <person name="Knight R."/>
            <person name="Gilbert J.A."/>
            <person name="Clardy J."/>
            <person name="Lewis K."/>
        </authorList>
    </citation>
    <scope>NUCLEOTIDE SEQUENCE [LARGE SCALE GENOMIC DNA]</scope>
    <source>
        <strain evidence="7 8">KLE1738</strain>
    </source>
</reference>
<dbReference type="SUPFAM" id="SSF55048">
    <property type="entry name" value="Probable ACP-binding domain of malonyl-CoA ACP transacylase"/>
    <property type="match status" value="1"/>
</dbReference>
<dbReference type="GeneID" id="97995767"/>
<dbReference type="Gene3D" id="3.40.366.10">
    <property type="entry name" value="Malonyl-Coenzyme A Acyl Carrier Protein, domain 2"/>
    <property type="match status" value="1"/>
</dbReference>
<dbReference type="InterPro" id="IPR016036">
    <property type="entry name" value="Malonyl_transacylase_ACP-bd"/>
</dbReference>
<evidence type="ECO:0000256" key="3">
    <source>
        <dbReference type="ARBA" id="ARBA00048462"/>
    </source>
</evidence>
<accession>A0A3E2B2J7</accession>
<comment type="similarity">
    <text evidence="4">Belongs to the fabD family.</text>
</comment>
<dbReference type="InterPro" id="IPR050858">
    <property type="entry name" value="Mal-CoA-ACP_Trans/PKS_FabD"/>
</dbReference>
<dbReference type="SUPFAM" id="SSF52151">
    <property type="entry name" value="FabD/lysophospholipase-like"/>
    <property type="match status" value="1"/>
</dbReference>
<dbReference type="GO" id="GO:0004314">
    <property type="term" value="F:[acyl-carrier-protein] S-malonyltransferase activity"/>
    <property type="evidence" value="ECO:0007669"/>
    <property type="project" value="UniProtKB-EC"/>
</dbReference>
<evidence type="ECO:0000256" key="2">
    <source>
        <dbReference type="ARBA" id="ARBA00023315"/>
    </source>
</evidence>
<dbReference type="PANTHER" id="PTHR42681">
    <property type="entry name" value="MALONYL-COA-ACYL CARRIER PROTEIN TRANSACYLASE, MITOCHONDRIAL"/>
    <property type="match status" value="1"/>
</dbReference>
<sequence>MGKIAFVFAGQGAQYPGMGQELAQCSPAAAEIFAKLDALRPGTSAQCFGGTDEELKETKNTQPCMFAVELAAAAALEEGGLRADMAAGFSLGEIGALTYTRAVDLETGFHLVCRRGELMQAAAEEQPTAMAAVLKLSNEEVEQICAQFAQVYPVNYNCPGQVSVACAKEQLAPFSAAVKAAGGRALPLKVRGGFHSPFMATAAQGFAQVLEECRVGQPEMPLYSNRTGAVYEGDPKPLLSQQIASPVRWETIVRNMIAAGADTFVELGPGKTLCGLIEKIDKTVKTYALSTQADLETILKEVKGC</sequence>
<dbReference type="InterPro" id="IPR024925">
    <property type="entry name" value="Malonyl_CoA-ACP_transAc"/>
</dbReference>
<proteinExistence type="inferred from homology"/>
<feature type="domain" description="Malonyl-CoA:ACP transacylase (MAT)" evidence="6">
    <location>
        <begin position="7"/>
        <end position="295"/>
    </location>
</feature>